<feature type="transmembrane region" description="Helical" evidence="1">
    <location>
        <begin position="12"/>
        <end position="32"/>
    </location>
</feature>
<dbReference type="EMBL" id="QXED01000002">
    <property type="protein sequence ID" value="RIV24960.1"/>
    <property type="molecule type" value="Genomic_DNA"/>
</dbReference>
<proteinExistence type="predicted"/>
<keyword evidence="3" id="KW-1185">Reference proteome</keyword>
<organism evidence="2 3">
    <name type="scientific">Fibrisoma montanum</name>
    <dbReference type="NCBI Taxonomy" id="2305895"/>
    <lineage>
        <taxon>Bacteria</taxon>
        <taxon>Pseudomonadati</taxon>
        <taxon>Bacteroidota</taxon>
        <taxon>Cytophagia</taxon>
        <taxon>Cytophagales</taxon>
        <taxon>Spirosomataceae</taxon>
        <taxon>Fibrisoma</taxon>
    </lineage>
</organism>
<dbReference type="OrthoDB" id="329514at2"/>
<feature type="transmembrane region" description="Helical" evidence="1">
    <location>
        <begin position="44"/>
        <end position="64"/>
    </location>
</feature>
<gene>
    <name evidence="2" type="ORF">DYU11_06475</name>
</gene>
<feature type="transmembrane region" description="Helical" evidence="1">
    <location>
        <begin position="123"/>
        <end position="142"/>
    </location>
</feature>
<sequence length="154" mass="17257">MYDILLPLHSYLRWLVLLTLLSTLLAALHGWLTNRPYTKADAAIRSSATSIAHLQLLIGFVLYFKSPITSYFRANFSAVIGSLEFSFFGLIHISLMLIAVVVLTLGSSFGRRAEPAQAKHRTVALYFLAALVVILIAVPWPFSPLAQRPYFRTF</sequence>
<dbReference type="Proteomes" id="UP000283523">
    <property type="component" value="Unassembled WGS sequence"/>
</dbReference>
<dbReference type="RefSeq" id="WP_119666847.1">
    <property type="nucleotide sequence ID" value="NZ_QXED01000002.1"/>
</dbReference>
<evidence type="ECO:0008006" key="4">
    <source>
        <dbReference type="Google" id="ProtNLM"/>
    </source>
</evidence>
<keyword evidence="1" id="KW-1133">Transmembrane helix</keyword>
<evidence type="ECO:0000256" key="1">
    <source>
        <dbReference type="SAM" id="Phobius"/>
    </source>
</evidence>
<keyword evidence="1" id="KW-0472">Membrane</keyword>
<protein>
    <recommendedName>
        <fullName evidence="4">Cytochrome B</fullName>
    </recommendedName>
</protein>
<dbReference type="AlphaFoldDB" id="A0A418MDR8"/>
<feature type="transmembrane region" description="Helical" evidence="1">
    <location>
        <begin position="76"/>
        <end position="103"/>
    </location>
</feature>
<evidence type="ECO:0000313" key="2">
    <source>
        <dbReference type="EMBL" id="RIV24960.1"/>
    </source>
</evidence>
<name>A0A418MDR8_9BACT</name>
<reference evidence="2 3" key="1">
    <citation type="submission" date="2018-08" db="EMBL/GenBank/DDBJ databases">
        <title>Fibrisoma montanum sp. nov., isolated from Danxia mountain soil.</title>
        <authorList>
            <person name="Huang Y."/>
        </authorList>
    </citation>
    <scope>NUCLEOTIDE SEQUENCE [LARGE SCALE GENOMIC DNA]</scope>
    <source>
        <strain evidence="2 3">HYT19</strain>
    </source>
</reference>
<accession>A0A418MDR8</accession>
<keyword evidence="1" id="KW-0812">Transmembrane</keyword>
<comment type="caution">
    <text evidence="2">The sequence shown here is derived from an EMBL/GenBank/DDBJ whole genome shotgun (WGS) entry which is preliminary data.</text>
</comment>
<evidence type="ECO:0000313" key="3">
    <source>
        <dbReference type="Proteomes" id="UP000283523"/>
    </source>
</evidence>